<protein>
    <submittedName>
        <fullName evidence="2">ZP domain-containing protein</fullName>
    </submittedName>
</protein>
<evidence type="ECO:0000313" key="1">
    <source>
        <dbReference type="Proteomes" id="UP000492821"/>
    </source>
</evidence>
<proteinExistence type="predicted"/>
<reference evidence="1" key="1">
    <citation type="journal article" date="2013" name="Genetics">
        <title>The draft genome and transcriptome of Panagrellus redivivus are shaped by the harsh demands of a free-living lifestyle.</title>
        <authorList>
            <person name="Srinivasan J."/>
            <person name="Dillman A.R."/>
            <person name="Macchietto M.G."/>
            <person name="Heikkinen L."/>
            <person name="Lakso M."/>
            <person name="Fracchia K.M."/>
            <person name="Antoshechkin I."/>
            <person name="Mortazavi A."/>
            <person name="Wong G."/>
            <person name="Sternberg P.W."/>
        </authorList>
    </citation>
    <scope>NUCLEOTIDE SEQUENCE [LARGE SCALE GENOMIC DNA]</scope>
    <source>
        <strain evidence="1">MT8872</strain>
    </source>
</reference>
<reference evidence="2" key="2">
    <citation type="submission" date="2020-10" db="UniProtKB">
        <authorList>
            <consortium name="WormBaseParasite"/>
        </authorList>
    </citation>
    <scope>IDENTIFICATION</scope>
</reference>
<dbReference type="WBParaSite" id="Pan_g10120.t1">
    <property type="protein sequence ID" value="Pan_g10120.t1"/>
    <property type="gene ID" value="Pan_g10120"/>
</dbReference>
<dbReference type="AlphaFoldDB" id="A0A7E4ULB5"/>
<organism evidence="1 2">
    <name type="scientific">Panagrellus redivivus</name>
    <name type="common">Microworm</name>
    <dbReference type="NCBI Taxonomy" id="6233"/>
    <lineage>
        <taxon>Eukaryota</taxon>
        <taxon>Metazoa</taxon>
        <taxon>Ecdysozoa</taxon>
        <taxon>Nematoda</taxon>
        <taxon>Chromadorea</taxon>
        <taxon>Rhabditida</taxon>
        <taxon>Tylenchina</taxon>
        <taxon>Panagrolaimomorpha</taxon>
        <taxon>Panagrolaimoidea</taxon>
        <taxon>Panagrolaimidae</taxon>
        <taxon>Panagrellus</taxon>
    </lineage>
</organism>
<accession>A0A7E4ULB5</accession>
<evidence type="ECO:0000313" key="2">
    <source>
        <dbReference type="WBParaSite" id="Pan_g10120.t1"/>
    </source>
</evidence>
<sequence>MKSGSKEVQVGCLHRFCNDSDAKTRNAELAVCKSQPRRRSQFTEATVPITTLATTPSFVMATGCTSSFDKRVIAIRTVAGFRFWYKTTVSMTCQFEKSQKVTVENNNGCIAMYFSMIFDNPTWYYKL</sequence>
<keyword evidence="1" id="KW-1185">Reference proteome</keyword>
<dbReference type="Proteomes" id="UP000492821">
    <property type="component" value="Unassembled WGS sequence"/>
</dbReference>
<name>A0A7E4ULB5_PANRE</name>